<evidence type="ECO:0000256" key="1">
    <source>
        <dbReference type="SAM" id="MobiDB-lite"/>
    </source>
</evidence>
<keyword evidence="2" id="KW-0732">Signal</keyword>
<protein>
    <recommendedName>
        <fullName evidence="5">Secreted protein</fullName>
    </recommendedName>
</protein>
<accession>A0A7W3IHV0</accession>
<feature type="signal peptide" evidence="2">
    <location>
        <begin position="1"/>
        <end position="18"/>
    </location>
</feature>
<organism evidence="3 4">
    <name type="scientific">Stenotrophomonas tumulicola</name>
    <dbReference type="NCBI Taxonomy" id="1685415"/>
    <lineage>
        <taxon>Bacteria</taxon>
        <taxon>Pseudomonadati</taxon>
        <taxon>Pseudomonadota</taxon>
        <taxon>Gammaproteobacteria</taxon>
        <taxon>Lysobacterales</taxon>
        <taxon>Lysobacteraceae</taxon>
        <taxon>Stenotrophomonas</taxon>
    </lineage>
</organism>
<dbReference type="EMBL" id="JACGXS010000002">
    <property type="protein sequence ID" value="MBA8681591.1"/>
    <property type="molecule type" value="Genomic_DNA"/>
</dbReference>
<evidence type="ECO:0000313" key="3">
    <source>
        <dbReference type="EMBL" id="MBA8681591.1"/>
    </source>
</evidence>
<dbReference type="AlphaFoldDB" id="A0A7W3IHV0"/>
<dbReference type="RefSeq" id="WP_182338712.1">
    <property type="nucleotide sequence ID" value="NZ_JACGXS010000002.1"/>
</dbReference>
<feature type="chain" id="PRO_5030702024" description="Secreted protein" evidence="2">
    <location>
        <begin position="19"/>
        <end position="430"/>
    </location>
</feature>
<proteinExistence type="predicted"/>
<evidence type="ECO:0000313" key="4">
    <source>
        <dbReference type="Proteomes" id="UP000547058"/>
    </source>
</evidence>
<keyword evidence="4" id="KW-1185">Reference proteome</keyword>
<gene>
    <name evidence="3" type="ORF">H4O11_07165</name>
</gene>
<sequence length="430" mass="46968">MRAVAVLLGLLLACPATAAPPSPACQQGLLQRLGWRFQSGEVSAPQVHGGAVCTRADLGDAQAAGDLRVVLPPHMDDTARAALMQRLLDDPATVCAYAFRVGEAARDAAQRLQDNPGYRFTGLQLGWIGFGLQGAQAQGWQRTRSLGRGYQPAGSNSRAVDAFYHGRVRSECGVGRQVAQLATQRELHGDASFDQAFDSDELGIGTFLGLHATDSILLGAHAGTLFADGKAVRTAAMGRQAFMGAPGYLTHAFGRDTLDDLGNQAENFIVVDVGAEAAQALQAHAGFAWYDQRNRALWELSRQVPRRGVRFFERLLVDREPALRASLTRDETVLVQRMDTLLDDPFYRQFLIYVHPQGIKPIGFHVVRLLDRNPRTPFSVELTMHNLHTTLYRRWQQAQLRHCAATGTPGSLTSDSGPDGIPRHGFPTKR</sequence>
<comment type="caution">
    <text evidence="3">The sequence shown here is derived from an EMBL/GenBank/DDBJ whole genome shotgun (WGS) entry which is preliminary data.</text>
</comment>
<evidence type="ECO:0008006" key="5">
    <source>
        <dbReference type="Google" id="ProtNLM"/>
    </source>
</evidence>
<feature type="region of interest" description="Disordered" evidence="1">
    <location>
        <begin position="406"/>
        <end position="430"/>
    </location>
</feature>
<evidence type="ECO:0000256" key="2">
    <source>
        <dbReference type="SAM" id="SignalP"/>
    </source>
</evidence>
<dbReference type="Proteomes" id="UP000547058">
    <property type="component" value="Unassembled WGS sequence"/>
</dbReference>
<reference evidence="3 4" key="1">
    <citation type="submission" date="2020-08" db="EMBL/GenBank/DDBJ databases">
        <title>Stenotrophomonas tumulicola JCM 30961.</title>
        <authorList>
            <person name="Deng Y."/>
        </authorList>
    </citation>
    <scope>NUCLEOTIDE SEQUENCE [LARGE SCALE GENOMIC DNA]</scope>
    <source>
        <strain evidence="3 4">JCM 30961</strain>
    </source>
</reference>
<name>A0A7W3IHV0_9GAMM</name>